<keyword evidence="11" id="KW-1185">Reference proteome</keyword>
<keyword evidence="8" id="KW-0539">Nucleus</keyword>
<evidence type="ECO:0000256" key="4">
    <source>
        <dbReference type="ARBA" id="ARBA00022490"/>
    </source>
</evidence>
<proteinExistence type="inferred from homology"/>
<dbReference type="EMBL" id="CAJVPV010000626">
    <property type="protein sequence ID" value="CAG8466372.1"/>
    <property type="molecule type" value="Genomic_DNA"/>
</dbReference>
<dbReference type="InterPro" id="IPR019410">
    <property type="entry name" value="Methyltransf_16"/>
</dbReference>
<protein>
    <recommendedName>
        <fullName evidence="3">protein-histidine N-methyltransferase</fullName>
        <ecNumber evidence="3">2.1.1.85</ecNumber>
    </recommendedName>
</protein>
<sequence length="335" mass="38062">MSFRFDFSLADLEKETASLNENAGNNTQTTIPQNSASKIIPSGELFITDLDILPQNLMVERVNFSIKNVELYKRHLSDVKFQIAQDDELEERETDQPSCSSAKILELAAENDVVQGVYEGGLKTWECSIDLVEYLSTIVKDINLTDKKVLELGCGSSLPSIYLLSTEESLHVDFQDYNEQILKLVTIPNILINTILRPQNVDVFYDDITELDVSDENKCLDQLKRSRFFKGDWGDLLDVMKYHDNQEKYDIILSSETIYNADSIPRLYNVVKNVLKRPNGVAYIAAKNIYFGVGGGVLPFRHIVERDNLFKISVVYTASAHVKREILKLTFLDSL</sequence>
<dbReference type="GO" id="GO:0018064">
    <property type="term" value="F:protein-L-histidine N-tele-methyltransferase activity"/>
    <property type="evidence" value="ECO:0007669"/>
    <property type="project" value="UniProtKB-EC"/>
</dbReference>
<accession>A0A9N8VW25</accession>
<evidence type="ECO:0000256" key="6">
    <source>
        <dbReference type="ARBA" id="ARBA00022679"/>
    </source>
</evidence>
<comment type="subcellular location">
    <subcellularLocation>
        <location evidence="2">Cytoplasm</location>
    </subcellularLocation>
    <subcellularLocation>
        <location evidence="1">Nucleus</location>
    </subcellularLocation>
</comment>
<keyword evidence="6" id="KW-0808">Transferase</keyword>
<dbReference type="InterPro" id="IPR029063">
    <property type="entry name" value="SAM-dependent_MTases_sf"/>
</dbReference>
<organism evidence="10 11">
    <name type="scientific">Acaulospora morrowiae</name>
    <dbReference type="NCBI Taxonomy" id="94023"/>
    <lineage>
        <taxon>Eukaryota</taxon>
        <taxon>Fungi</taxon>
        <taxon>Fungi incertae sedis</taxon>
        <taxon>Mucoromycota</taxon>
        <taxon>Glomeromycotina</taxon>
        <taxon>Glomeromycetes</taxon>
        <taxon>Diversisporales</taxon>
        <taxon>Acaulosporaceae</taxon>
        <taxon>Acaulospora</taxon>
    </lineage>
</organism>
<evidence type="ECO:0000313" key="10">
    <source>
        <dbReference type="EMBL" id="CAG8466372.1"/>
    </source>
</evidence>
<gene>
    <name evidence="10" type="ORF">AMORRO_LOCUS1647</name>
</gene>
<evidence type="ECO:0000256" key="3">
    <source>
        <dbReference type="ARBA" id="ARBA00012533"/>
    </source>
</evidence>
<dbReference type="PANTHER" id="PTHR14614">
    <property type="entry name" value="HEPATOCELLULAR CARCINOMA-ASSOCIATED ANTIGEN"/>
    <property type="match status" value="1"/>
</dbReference>
<evidence type="ECO:0000256" key="2">
    <source>
        <dbReference type="ARBA" id="ARBA00004496"/>
    </source>
</evidence>
<dbReference type="PANTHER" id="PTHR14614:SF39">
    <property type="entry name" value="HISTIDINE PROTEIN METHYLTRANSFERASE 1 HOMOLOG"/>
    <property type="match status" value="1"/>
</dbReference>
<evidence type="ECO:0000256" key="1">
    <source>
        <dbReference type="ARBA" id="ARBA00004123"/>
    </source>
</evidence>
<dbReference type="GO" id="GO:0005634">
    <property type="term" value="C:nucleus"/>
    <property type="evidence" value="ECO:0007669"/>
    <property type="project" value="UniProtKB-SubCell"/>
</dbReference>
<evidence type="ECO:0000256" key="7">
    <source>
        <dbReference type="ARBA" id="ARBA00022691"/>
    </source>
</evidence>
<keyword evidence="7" id="KW-0949">S-adenosyl-L-methionine</keyword>
<dbReference type="SUPFAM" id="SSF53335">
    <property type="entry name" value="S-adenosyl-L-methionine-dependent methyltransferases"/>
    <property type="match status" value="1"/>
</dbReference>
<comment type="caution">
    <text evidence="10">The sequence shown here is derived from an EMBL/GenBank/DDBJ whole genome shotgun (WGS) entry which is preliminary data.</text>
</comment>
<evidence type="ECO:0000313" key="11">
    <source>
        <dbReference type="Proteomes" id="UP000789342"/>
    </source>
</evidence>
<dbReference type="AlphaFoldDB" id="A0A9N8VW25"/>
<evidence type="ECO:0000256" key="5">
    <source>
        <dbReference type="ARBA" id="ARBA00022603"/>
    </source>
</evidence>
<keyword evidence="5" id="KW-0489">Methyltransferase</keyword>
<name>A0A9N8VW25_9GLOM</name>
<dbReference type="GO" id="GO:0032259">
    <property type="term" value="P:methylation"/>
    <property type="evidence" value="ECO:0007669"/>
    <property type="project" value="UniProtKB-KW"/>
</dbReference>
<reference evidence="10" key="1">
    <citation type="submission" date="2021-06" db="EMBL/GenBank/DDBJ databases">
        <authorList>
            <person name="Kallberg Y."/>
            <person name="Tangrot J."/>
            <person name="Rosling A."/>
        </authorList>
    </citation>
    <scope>NUCLEOTIDE SEQUENCE</scope>
    <source>
        <strain evidence="10">CL551</strain>
    </source>
</reference>
<comment type="similarity">
    <text evidence="9">Belongs to the methyltransferase superfamily. METTL18 family.</text>
</comment>
<keyword evidence="4" id="KW-0963">Cytoplasm</keyword>
<evidence type="ECO:0000256" key="9">
    <source>
        <dbReference type="ARBA" id="ARBA00038126"/>
    </source>
</evidence>
<evidence type="ECO:0000256" key="8">
    <source>
        <dbReference type="ARBA" id="ARBA00023242"/>
    </source>
</evidence>
<dbReference type="Proteomes" id="UP000789342">
    <property type="component" value="Unassembled WGS sequence"/>
</dbReference>
<dbReference type="Gene3D" id="3.40.50.150">
    <property type="entry name" value="Vaccinia Virus protein VP39"/>
    <property type="match status" value="1"/>
</dbReference>
<dbReference type="OrthoDB" id="1723750at2759"/>
<dbReference type="EC" id="2.1.1.85" evidence="3"/>
<dbReference type="GO" id="GO:0005737">
    <property type="term" value="C:cytoplasm"/>
    <property type="evidence" value="ECO:0007669"/>
    <property type="project" value="UniProtKB-SubCell"/>
</dbReference>